<dbReference type="InterPro" id="IPR000477">
    <property type="entry name" value="RT_dom"/>
</dbReference>
<name>A0AAU9UEZ4_EUPED</name>
<dbReference type="Proteomes" id="UP001153954">
    <property type="component" value="Unassembled WGS sequence"/>
</dbReference>
<dbReference type="PANTHER" id="PTHR33332">
    <property type="entry name" value="REVERSE TRANSCRIPTASE DOMAIN-CONTAINING PROTEIN"/>
    <property type="match status" value="1"/>
</dbReference>
<feature type="domain" description="Reverse transcriptase" evidence="2">
    <location>
        <begin position="11"/>
        <end position="112"/>
    </location>
</feature>
<comment type="caution">
    <text evidence="3">The sequence shown here is derived from an EMBL/GenBank/DDBJ whole genome shotgun (WGS) entry which is preliminary data.</text>
</comment>
<keyword evidence="1" id="KW-0732">Signal</keyword>
<reference evidence="3" key="1">
    <citation type="submission" date="2022-03" db="EMBL/GenBank/DDBJ databases">
        <authorList>
            <person name="Tunstrom K."/>
        </authorList>
    </citation>
    <scope>NUCLEOTIDE SEQUENCE</scope>
</reference>
<proteinExistence type="predicted"/>
<evidence type="ECO:0000256" key="1">
    <source>
        <dbReference type="SAM" id="SignalP"/>
    </source>
</evidence>
<feature type="chain" id="PRO_5043415083" description="Reverse transcriptase domain-containing protein" evidence="1">
    <location>
        <begin position="20"/>
        <end position="115"/>
    </location>
</feature>
<keyword evidence="4" id="KW-1185">Reference proteome</keyword>
<accession>A0AAU9UEZ4</accession>
<sequence length="115" mass="12844">MSVCGLLLIIGSLRPLVKYSLFKLLERIVCDQLTNYNESNSLLPSLQSGFRKGHSTATALSDIVDNLLTAQDQGMVSLLILLDFARAFDSINTALLLSKLNFYGFDHHAVRWFHS</sequence>
<feature type="signal peptide" evidence="1">
    <location>
        <begin position="1"/>
        <end position="19"/>
    </location>
</feature>
<organism evidence="3 4">
    <name type="scientific">Euphydryas editha</name>
    <name type="common">Edith's checkerspot</name>
    <dbReference type="NCBI Taxonomy" id="104508"/>
    <lineage>
        <taxon>Eukaryota</taxon>
        <taxon>Metazoa</taxon>
        <taxon>Ecdysozoa</taxon>
        <taxon>Arthropoda</taxon>
        <taxon>Hexapoda</taxon>
        <taxon>Insecta</taxon>
        <taxon>Pterygota</taxon>
        <taxon>Neoptera</taxon>
        <taxon>Endopterygota</taxon>
        <taxon>Lepidoptera</taxon>
        <taxon>Glossata</taxon>
        <taxon>Ditrysia</taxon>
        <taxon>Papilionoidea</taxon>
        <taxon>Nymphalidae</taxon>
        <taxon>Nymphalinae</taxon>
        <taxon>Euphydryas</taxon>
    </lineage>
</organism>
<evidence type="ECO:0000313" key="4">
    <source>
        <dbReference type="Proteomes" id="UP001153954"/>
    </source>
</evidence>
<evidence type="ECO:0000313" key="3">
    <source>
        <dbReference type="EMBL" id="CAH2096603.1"/>
    </source>
</evidence>
<gene>
    <name evidence="3" type="ORF">EEDITHA_LOCUS11921</name>
</gene>
<dbReference type="AlphaFoldDB" id="A0AAU9UEZ4"/>
<protein>
    <recommendedName>
        <fullName evidence="2">Reverse transcriptase domain-containing protein</fullName>
    </recommendedName>
</protein>
<dbReference type="EMBL" id="CAKOGL010000016">
    <property type="protein sequence ID" value="CAH2096603.1"/>
    <property type="molecule type" value="Genomic_DNA"/>
</dbReference>
<dbReference type="Pfam" id="PF00078">
    <property type="entry name" value="RVT_1"/>
    <property type="match status" value="1"/>
</dbReference>
<evidence type="ECO:0000259" key="2">
    <source>
        <dbReference type="Pfam" id="PF00078"/>
    </source>
</evidence>